<keyword evidence="1" id="KW-0812">Transmembrane</keyword>
<sequence length="87" mass="9816">MNKSTNLILIGILVCLIIIAFRPIERQVMNTTVESHGYHVIYLGNDRAAVFDLDRDSGKYGEAAVYEITDSGLRLLYKDNIGEDLRN</sequence>
<name>A0ABM8V183_THEXY</name>
<accession>A0ABM8V183</accession>
<reference evidence="2 3" key="1">
    <citation type="submission" date="2021-04" db="EMBL/GenBank/DDBJ databases">
        <authorList>
            <person name="Rakotoarivonina H."/>
        </authorList>
    </citation>
    <scope>NUCLEOTIDE SEQUENCE [LARGE SCALE GENOMIC DNA]</scope>
    <source>
        <strain evidence="2 3">XE</strain>
    </source>
</reference>
<organism evidence="2 3">
    <name type="scientific">Thermobacillus xylanilyticus</name>
    <dbReference type="NCBI Taxonomy" id="76633"/>
    <lineage>
        <taxon>Bacteria</taxon>
        <taxon>Bacillati</taxon>
        <taxon>Bacillota</taxon>
        <taxon>Bacilli</taxon>
        <taxon>Bacillales</taxon>
        <taxon>Paenibacillaceae</taxon>
        <taxon>Thermobacillus</taxon>
    </lineage>
</organism>
<evidence type="ECO:0000256" key="1">
    <source>
        <dbReference type="SAM" id="Phobius"/>
    </source>
</evidence>
<dbReference type="RefSeq" id="WP_213483617.1">
    <property type="nucleotide sequence ID" value="NZ_CAJRAY010000019.1"/>
</dbReference>
<feature type="transmembrane region" description="Helical" evidence="1">
    <location>
        <begin position="6"/>
        <end position="24"/>
    </location>
</feature>
<keyword evidence="1" id="KW-1133">Transmembrane helix</keyword>
<gene>
    <name evidence="2" type="primary">txxe 781</name>
    <name evidence="2" type="ORF">TXXE_04245</name>
</gene>
<protein>
    <submittedName>
        <fullName evidence="2">Uncharacterized protein</fullName>
    </submittedName>
</protein>
<dbReference type="EMBL" id="CAJRAY010000019">
    <property type="protein sequence ID" value="CAG5080578.1"/>
    <property type="molecule type" value="Genomic_DNA"/>
</dbReference>
<dbReference type="Proteomes" id="UP000681526">
    <property type="component" value="Unassembled WGS sequence"/>
</dbReference>
<keyword evidence="3" id="KW-1185">Reference proteome</keyword>
<evidence type="ECO:0000313" key="3">
    <source>
        <dbReference type="Proteomes" id="UP000681526"/>
    </source>
</evidence>
<keyword evidence="1" id="KW-0472">Membrane</keyword>
<comment type="caution">
    <text evidence="2">The sequence shown here is derived from an EMBL/GenBank/DDBJ whole genome shotgun (WGS) entry which is preliminary data.</text>
</comment>
<evidence type="ECO:0000313" key="2">
    <source>
        <dbReference type="EMBL" id="CAG5080578.1"/>
    </source>
</evidence>
<proteinExistence type="predicted"/>